<proteinExistence type="predicted"/>
<organism evidence="2">
    <name type="scientific">Timema californicum</name>
    <name type="common">California timema</name>
    <name type="synonym">Walking stick</name>
    <dbReference type="NCBI Taxonomy" id="61474"/>
    <lineage>
        <taxon>Eukaryota</taxon>
        <taxon>Metazoa</taxon>
        <taxon>Ecdysozoa</taxon>
        <taxon>Arthropoda</taxon>
        <taxon>Hexapoda</taxon>
        <taxon>Insecta</taxon>
        <taxon>Pterygota</taxon>
        <taxon>Neoptera</taxon>
        <taxon>Polyneoptera</taxon>
        <taxon>Phasmatodea</taxon>
        <taxon>Timematodea</taxon>
        <taxon>Timematoidea</taxon>
        <taxon>Timematidae</taxon>
        <taxon>Timema</taxon>
    </lineage>
</organism>
<dbReference type="InterPro" id="IPR006578">
    <property type="entry name" value="MADF-dom"/>
</dbReference>
<dbReference type="EMBL" id="OE180812">
    <property type="protein sequence ID" value="CAD7572012.1"/>
    <property type="molecule type" value="Genomic_DNA"/>
</dbReference>
<reference evidence="2" key="1">
    <citation type="submission" date="2020-11" db="EMBL/GenBank/DDBJ databases">
        <authorList>
            <person name="Tran Van P."/>
        </authorList>
    </citation>
    <scope>NUCLEOTIDE SEQUENCE</scope>
</reference>
<sequence length="220" mass="26218">MKTYKSLPALWKVKSEEYMNRDMETEAYKVILRLYQEKYPLADKEEVKENFNSLRTNFRKEFKKKMNHSKSQVLGRMTYESTFWYFKEILFFGDDSVSTIVVEDDTDTIDEMMDDFDSFNVAEKTARYLRLSVNTVRRYYNKKIHHVETPGKIRKKQSRPGVSVETLDDFTRYYVRQVIYRMYHEGKHVLMNSILLVIRTTGIDFHGELSASTEEAMGQL</sequence>
<name>A0A7R9J3B4_TIMCA</name>
<dbReference type="PANTHER" id="PTHR21505">
    <property type="entry name" value="MADF DOMAIN-CONTAINING PROTEIN-RELATED"/>
    <property type="match status" value="1"/>
</dbReference>
<gene>
    <name evidence="2" type="ORF">TCMB3V08_LOCUS4670</name>
</gene>
<protein>
    <submittedName>
        <fullName evidence="2">(California timema) hypothetical protein</fullName>
    </submittedName>
</protein>
<feature type="domain" description="MADF" evidence="1">
    <location>
        <begin position="1"/>
        <end position="97"/>
    </location>
</feature>
<dbReference type="PANTHER" id="PTHR21505:SF8">
    <property type="entry name" value="DPT-YFP REPRESSOR BY OVEREXPRESSION, ISOFORM D-RELATED"/>
    <property type="match status" value="1"/>
</dbReference>
<accession>A0A7R9J3B4</accession>
<dbReference type="PROSITE" id="PS51029">
    <property type="entry name" value="MADF"/>
    <property type="match status" value="1"/>
</dbReference>
<dbReference type="Pfam" id="PF10545">
    <property type="entry name" value="MADF_DNA_bdg"/>
    <property type="match status" value="1"/>
</dbReference>
<dbReference type="AlphaFoldDB" id="A0A7R9J3B4"/>
<evidence type="ECO:0000259" key="1">
    <source>
        <dbReference type="PROSITE" id="PS51029"/>
    </source>
</evidence>
<evidence type="ECO:0000313" key="2">
    <source>
        <dbReference type="EMBL" id="CAD7572012.1"/>
    </source>
</evidence>
<dbReference type="SMART" id="SM00595">
    <property type="entry name" value="MADF"/>
    <property type="match status" value="1"/>
</dbReference>